<feature type="repeat" description="TPR" evidence="1">
    <location>
        <begin position="1876"/>
        <end position="1909"/>
    </location>
</feature>
<feature type="repeat" description="TPR" evidence="1">
    <location>
        <begin position="5904"/>
        <end position="5937"/>
    </location>
</feature>
<keyword evidence="1" id="KW-0802">TPR repeat</keyword>
<dbReference type="Pfam" id="PF13414">
    <property type="entry name" value="TPR_11"/>
    <property type="match status" value="6"/>
</dbReference>
<feature type="repeat" description="TPR" evidence="1">
    <location>
        <begin position="5401"/>
        <end position="5434"/>
    </location>
</feature>
<feature type="repeat" description="TPR" evidence="1">
    <location>
        <begin position="4934"/>
        <end position="4967"/>
    </location>
</feature>
<feature type="repeat" description="TPR" evidence="1">
    <location>
        <begin position="4397"/>
        <end position="4430"/>
    </location>
</feature>
<dbReference type="PANTHER" id="PTHR44809:SF1">
    <property type="entry name" value="PROTEIN O-MANNOSYL-TRANSFERASE TMTC1"/>
    <property type="match status" value="1"/>
</dbReference>
<dbReference type="RefSeq" id="WP_101248964.1">
    <property type="nucleotide sequence ID" value="NZ_PIUM01000002.1"/>
</dbReference>
<accession>A0A2N3Q035</accession>
<proteinExistence type="predicted"/>
<feature type="repeat" description="TPR" evidence="1">
    <location>
        <begin position="2351"/>
        <end position="2384"/>
    </location>
</feature>
<feature type="repeat" description="TPR" evidence="1">
    <location>
        <begin position="2960"/>
        <end position="2993"/>
    </location>
</feature>
<feature type="repeat" description="TPR" evidence="1">
    <location>
        <begin position="3398"/>
        <end position="3431"/>
    </location>
</feature>
<feature type="repeat" description="TPR" evidence="1">
    <location>
        <begin position="4363"/>
        <end position="4396"/>
    </location>
</feature>
<feature type="repeat" description="TPR" evidence="1">
    <location>
        <begin position="129"/>
        <end position="162"/>
    </location>
</feature>
<feature type="repeat" description="TPR" evidence="1">
    <location>
        <begin position="61"/>
        <end position="94"/>
    </location>
</feature>
<feature type="region of interest" description="Disordered" evidence="2">
    <location>
        <begin position="580"/>
        <end position="612"/>
    </location>
</feature>
<feature type="repeat" description="TPR" evidence="1">
    <location>
        <begin position="4465"/>
        <end position="4498"/>
    </location>
</feature>
<dbReference type="Pfam" id="PF13429">
    <property type="entry name" value="TPR_15"/>
    <property type="match status" value="1"/>
</dbReference>
<feature type="repeat" description="TPR" evidence="1">
    <location>
        <begin position="2453"/>
        <end position="2486"/>
    </location>
</feature>
<evidence type="ECO:0008006" key="5">
    <source>
        <dbReference type="Google" id="ProtNLM"/>
    </source>
</evidence>
<feature type="repeat" description="TPR" evidence="1">
    <location>
        <begin position="95"/>
        <end position="128"/>
    </location>
</feature>
<feature type="repeat" description="TPR" evidence="1">
    <location>
        <begin position="7043"/>
        <end position="7076"/>
    </location>
</feature>
<dbReference type="SUPFAM" id="SSF48452">
    <property type="entry name" value="TPR-like"/>
    <property type="match status" value="15"/>
</dbReference>
<feature type="repeat" description="TPR" evidence="1">
    <location>
        <begin position="3961"/>
        <end position="3994"/>
    </location>
</feature>
<feature type="repeat" description="TPR" evidence="1">
    <location>
        <begin position="163"/>
        <end position="196"/>
    </location>
</feature>
<dbReference type="SUPFAM" id="SSF53756">
    <property type="entry name" value="UDP-Glycosyltransferase/glycogen phosphorylase"/>
    <property type="match status" value="14"/>
</dbReference>
<dbReference type="SMART" id="SM00028">
    <property type="entry name" value="TPR"/>
    <property type="match status" value="79"/>
</dbReference>
<dbReference type="Gene3D" id="1.25.40.10">
    <property type="entry name" value="Tetratricopeptide repeat domain"/>
    <property type="match status" value="33"/>
</dbReference>
<feature type="repeat" description="TPR" evidence="1">
    <location>
        <begin position="6873"/>
        <end position="6906"/>
    </location>
</feature>
<feature type="repeat" description="TPR" evidence="1">
    <location>
        <begin position="1910"/>
        <end position="1943"/>
    </location>
</feature>
<feature type="repeat" description="TPR" evidence="1">
    <location>
        <begin position="4499"/>
        <end position="4532"/>
    </location>
</feature>
<feature type="repeat" description="TPR" evidence="1">
    <location>
        <begin position="7077"/>
        <end position="7110"/>
    </location>
</feature>
<name>A0A2N3Q035_9PROT</name>
<feature type="repeat" description="TPR" evidence="1">
    <location>
        <begin position="6443"/>
        <end position="6476"/>
    </location>
</feature>
<comment type="caution">
    <text evidence="3">The sequence shown here is derived from an EMBL/GenBank/DDBJ whole genome shotgun (WGS) entry which is preliminary data.</text>
</comment>
<dbReference type="PROSITE" id="PS50005">
    <property type="entry name" value="TPR"/>
    <property type="match status" value="48"/>
</dbReference>
<feature type="repeat" description="TPR" evidence="1">
    <location>
        <begin position="4968"/>
        <end position="5001"/>
    </location>
</feature>
<dbReference type="InterPro" id="IPR052943">
    <property type="entry name" value="TMTC_O-mannosyl-trnsfr"/>
</dbReference>
<feature type="repeat" description="TPR" evidence="1">
    <location>
        <begin position="4900"/>
        <end position="4933"/>
    </location>
</feature>
<feature type="compositionally biased region" description="Polar residues" evidence="2">
    <location>
        <begin position="597"/>
        <end position="610"/>
    </location>
</feature>
<feature type="repeat" description="TPR" evidence="1">
    <location>
        <begin position="3466"/>
        <end position="3499"/>
    </location>
</feature>
<feature type="repeat" description="TPR" evidence="1">
    <location>
        <begin position="1808"/>
        <end position="1841"/>
    </location>
</feature>
<feature type="repeat" description="TPR" evidence="1">
    <location>
        <begin position="6941"/>
        <end position="6974"/>
    </location>
</feature>
<dbReference type="EMBL" id="PIUM01000002">
    <property type="protein sequence ID" value="PKU26002.1"/>
    <property type="molecule type" value="Genomic_DNA"/>
</dbReference>
<evidence type="ECO:0000313" key="4">
    <source>
        <dbReference type="Proteomes" id="UP000233293"/>
    </source>
</evidence>
<feature type="compositionally biased region" description="Basic and acidic residues" evidence="2">
    <location>
        <begin position="2265"/>
        <end position="2278"/>
    </location>
</feature>
<sequence length="7446" mass="815241">MNRKQRRSAKRVSGQTAATQAESLNKQGLALVRRREGEPADNIGKAIDLFTRACLLLPAHADAHNNLGASLHRLGRYSEAIEAFQRALTLQPDFASAFYNWALALKMAGRLEEAVILYRRALTIRPDDPGAYNNLGIALNSLNRQEEAEAAFRAALSFRADDPEAYSNLGAALVAQGKLGEGADFCRKAIILNPATADAHSNLSSALFDQGRFAEAARAAQTAVRLLPDSASGHNNLGVALQAMGRLTEAEKAFRTALLFLDDFPAAHYNLATTLLQNGQYLEGWRDYEWRWKGAVRSLVSRQFAQPCWNGEDLRGQTLLLHGEQGLGDILQFARYAIPLAARGARVVLEVYRPLARLLGSVPGVTQVVTMGDPLPAFDIHLPMMSAPRLLCTTVETIPADVPYIIPEASRVAAWAEQLAHLRGLKVGLVWSGDPRPLDPRAHATDRRRSMSLRRLTSLLSVPGANFVSLQKGSPAAQLAELPAELRPFDPMDQVTDFADTAALIANLDLVIAVDTSVAHLAGAMGKPVWIASRYDGCWRWLMDREDSPWYPTARLFRQAVPGDWSPVIDRLTRDLEQLTGTPGTRATAPWPEAAHSQGTTEDIQTSSSTIEEKEYGVGPALSFTRAVQHHQSGRLTEAEVLYRAVLDDIPDHAASLYNLGLIALGNGRADQAVPLISRAVAQKSDDPHAHYNLGVAYHATGRPSEAANAYERALDLHPSYTTARNNLGAALMELGQPARAAEAYRSAIEQQPDYPEAHYNLGTALLKQGAFAEGWHEFEWRFRGGARSIAAREIARPLWQGEDLAGRTILLHAEQGFGDALQFARYAPLIARRGARVILEVHRPLTRLLATIPGISRVVALGEPLEDFDYHLPLMSAPRLLETTVDTIPAAIPYISANTVLTTIWHERLATLPGLKVGLVWAGEPRPDNPEANAIDRRRSIALARMAPLLAVPRVSFVSLQKGAASAQKNDVAPAHRPHDWMDEIGDFADTAALVANLDLVITVDTAVAHLAGALGKPVWILSRFDGCWRWLEDRDDTPWYPSARLFRQKAPGDWDEVIARVAAELERRTATPLATSPSGLPEAPQQAVLFNLAFQFHQTGKLAEAESLYRSILSQDSRHAGCHYNLGLISLQKNDADSAVGQISRALELDPTNAEARINLGSALQSTGRLNEALTAFQSALDLRPDDARVHFNLGVTLNLLHRPSDAIACWQAALSLAPAQENAYANLALCLTSLARLPEAVTAFVRATALQPDDAEIRYNCGLALQKLGKLDDAQASILAALDRDPRHARAHGALGAIHLERGRPQEAEACCRAALAIASDNHAARSNLAAALFDQGRFQDSLAIVKTAIALRPDFATAYQGLAVTLQMMGRAAESRAVYRTALLLAPDHAMTHYNMATALLQDGDYPDGWREFEWRWRKGAGNLTPKTFAKPLWNGEDLSGRTLLLHGEQGLGDILQFVRFASPIAERGARIILEVPAPLKRLLAGMPKIAKVIVAGETLPDFDYHLPMMSAPGRLGTTLATIPADIPYISADSSLTPFWSKRLAALPGVKVGLVWSGNPRPHQPRSQLVDGRRSMALTRMAPLLGLSGVSFVSLQKGAASAQRNTIAPDLRPHDWMDEVGDFADTAALVANLDLVITVDTSVAHLAGAMGKPVWILSRYDGCWRWLEERDDSPWYPTARLFRQKAPGDWDEVIARVVPELKKRATAATKGHNTPEPLTEIGQPASSARHFAAPQDAELFNEALRHHQAGHPNEAAALYRRILDYAPRHTGSLNNLGLLLLEQGHSAEAAELIERAVKEHPDDPEAHYNLGVIFQRTGQWERAAGAFERALKRRPGYPEAQNNLGSVLVAQGKFEAGETAYRTALAKRPDYLEAQINLGTSLFEQGRFDEAVAAARTALQIETDSADAHNNLGVALLALGRRAEAETAFHDAILHRPDFPKAHCNLAAALLKAGRYPDGFRENEWRWNGGIDGALPRSFVQPRWAGQELTNRTILLYGEQGLGDVLQFARFAALFAARGATVVLDVYPPLKRLLATVPGVSRVISTDEETTRFDYQLPLMSAPHALGTTLAEIPAAVPYVTADATAAAAWGRRLAKISGLKVGLVWSGNPRPEDPRAHTVDSRRSMRLTDLTPLLSTAGITFVSLQKGPASGEIGDLPSRIRPLDWMGEIGDFADTAALVANLDLVISVDTSVAHLAGAMGKPVWIASRFDGCWRWLEDRDDSPWYPSARLFRQKAPGDWTEVVARLATELERLVPASRAIDGDKTGGTARHDAPPPPPPPLFAEALRHHKAGRLDKAERLYRRILKTNPEHAASLNNLGLITLERDRPEEASDFLRRALRQKSDDPQTHYNLGVTYQRTGRIKEAIEAFGHALEIRPDYPEANNNLGILLVSQGALDAGAAAYLTALAASPTHTDAQINLSTVRFIQGRFDEAVAAAEAALHTQPASEKALNNLGIPLLALGRLEDAEKAFRAALSLRKNSPEAHYNLGTTLLRGGHYGEGWREYEWRWKSGFADLTPRPFSQPLWTGQDLSGRTILLYGEQGFGDVLQFARYAPLFAARGARVILEAYRPLTRLLTTLAGVAQVVSKGEALPAFDYQLPLISAPFALGTTLETIPAAVPYLTADPALREKWRPRLADRPGLKVGLVWAGNPKPDDPRGNAIDRRRSIELARLAPLLSIPGVTVISLQKGTAATQTVGVPPELRPLDWMDEVGDFADTAALVANLDLVITVDTSVAHLAGALGKPVWILSRFDGCWRWLVNREDSPWYPTARLFRQKTPGAWDEVIARVAAELTRRATPDRHAGRAEKPKGDGKTEIPVSRLFAEAVGCFETGRLSDAAVLYRRILAAEPDHVASLHHLGLIALRSNRLDEATALISATIALGPDIPEAYNNLGIVRTQQGALATGACLFHRAVLLREDYPAALSNWGSSLGEQERWDDAVVACRQAVALQPDFANAYSNLGVIHSEMGRPKEAETAFRIAIRLSPGYVEAQYNLGTTLLLQGHYQEGWSQYEWRLRGDPPEVTPRTYAQPLWTDEDLAGRTILLYGEQGLGDLLQFSRYASLFAGRGARVVLEAYPPLRRLLATLPGVDQVVSKGEPLPPFDYHLPIMSAPHRFGTTLETIPARSPYLAADPARTAAWGRRLTGLSGLKVGLVWSGDPRPHRRRAHVIDRRRSMALSLMAPLLELPGISFISLQKGAAASQLADIAPGLRPHDWMDEVSDFADTAALVANLDLVITVDTSVAHLAGAIGKPVWILSRFDGCWRWLEDRDDSPWYPTARLFRQRTRGDWTEVLARVAAELEKLTACRPVTTVAAAATKVSDPEDPSCLFAEALQYHRSGRLEEAEALYRRVLDRDPGHFDSLHHLGLIALWSGDATQAVGWISQAIMVNRHHVGAHVNLGRALSKAGRIDGAVITFRMAVALAPEDVDARYHLGIALHDLHQLDEAIIAYRDTLALKPDFAAALTNLGGALGERERREEAITACRRALTLTPEDVRARSNLGACLHELHRVEAAIETDRQTIALAPDLPETHYNLAIALLRRGDYEEGWREYEWRWKGAVPGLSPRQFAAPLWTGDPLAGRTILLHGEQGLGDGLQFARYASLLAGRGARVLLEVPAPLTRLLSTVPGVAQVIDRGNPLPAFDCHLPLMSAPLRLNTRLETIPANVPYVSANSQASDLWRKRLSNLPGLKVGLVWAGDPRTLNPGNHAIDRRRSLTLGELEPLLAIPGITFVSLQKGEAAGQIRNIAAERRPFDAMDEMEDFADTAALVANLDLVVAVDTSVAHLAGAMGKPVWIFNRFNGCWRWLDDRESSPWYPSVRLFRQEAPGDWTPVIERVATELRRVAEGGRIPEPSLNDLFAEAVRHHQEGRLTEADDLYRRILAREPRQQVVLNHRGIIAQQRENPSLAVAYIRQALCIQPSYMEAWTSLATALRDRGEQDQAEPCLLRAIQLRPDIAEAHNNLGSLYTELGRLDDAVAAFRKALSLQPDHPEIHCNLAAALLKTGRYEEGWREHEWRLHPGVHWAEPVQLPQPVWTGEDLSGRTILLRSEQGLGDDLQFSRFAAPIAALGAKVILEVPESLTRLLSTVPGVSRVVTKGEVPPDFDYHLSLMSAPGLLGTTLETIPADFPYVTPDEDATAAWKKRLARLPGLKVGLVWAGDPRPHDRRAHAIDRRRSMPLAILEPLLAMPGVSFISLQKGEATGQTADIAPPLRPLDWMDEIADFADTAALVANLDLVISVDTSVVHLAGAMGKPVWIASRYDGCWRWLKNRDDSPWYPAVRLFRQKEPGNWQEVVSRIAEALKLIIPPPPADHSGKKDKSDATDSARLLARAVVHHGSGRLAEAEALYRRILALSPDNAFVYHHLGLIVRQAGNYAAAERLIGQAVTLTPDYAEALNNLGAAYNDQGKTAQAIACCRRAVILKPDYAKAHNNLGKSFKDLHDADEAARSYRRAVLLDPQLATAYSNLGAALLDQDKLAEAIACCEYAQILAPEDAVANNNRSVILTQQGDVEGAIHHYRRAVALDPGYAEAHANLGMALLHRGDFTEGWREYEWRLRGGMRFLRQRPFPRPQWNGEAAAGQTILLHAEQGLGDALQFARYATPFARRGMRVILEVQAPLRRLLATIPGVSQVVTMGGALPAFDCHLSLMSAPLALGTTVETVPAAVPYVTADAGMAERWAHRLAGLPGLKVGLVWAGNPRVHDPDANRIDRRRSMTLSQMTPLLRLPGVTFITLQKGGPAAQLADIAPAFRPHDWMDEVEDFADTAALVANLDLVITVDTAVAHLAGAMGKPVWIASRFDGCWRWLEDRDDSPWYPSARLFRQKAPGDWTEVVARMADALRRMPPPGSPGTDRAANRPDVDAGRLFAQAMDHHRAGRLEAAVAAYRDVIARDASVTAAYINLAVALMTLDRPEEAIGFFREAIAIDPHDAKCHHNLGQALTTLGKIDEAVLAFQNAVDCDPFLAKAQGALGAALIRKGRPKEALAACRTAIRLSPDDAEAHANLAAGLFDQGRFAEAVSPAKAAIALRPDFAAAYGGLALVLHILGRAEEAEAAYRAALVLHPDDAEIRHNLAMALLRDGHYAAGFREYEWRWRDATQPQTAKIFSQPLWAGEDLTGKTLLLWGEQGLGDVLQFVRYGALIAERGARVILEVHPSLAALLEHVPGVSQVVPEGDALPAFDFHLPMLSAPRVLGTTLDTVPATVPYLWPDDDRRRAWRQRLADWPEIKVGLVWAGNPRPGNPRSHLLDARRSVDQACLAPLLSVPGIRFISLQKGAPAAQLLDIEPELRPYDWMDEVEDFADTAALVANLDLVITVDTAVAHLAGAMGKPVWILSRFDGCWRWLKDRDDSPWYPTARLFRQKAPGDWDDVVGRVAEELRRLAAPPSVPKLEKTSGEESAHLLSMAIAHHKSGDFDAAEEAYRQALSRKPGDAAAQSNLGCLLRAQGRAEEALALHEAVARRFPRHPDVQNNLGVTLLGLVRPAEAIEAFRKAVAARPDDAGPHVNLAHALLLSGQWREGWRHYEWRWKGVDYLRPRPFPQPQWSGEDIAGRTILLHAEQGLGDTLQFVRYAALIADRGARVVLEAHPPLKRLLASVPGVSRVVSGDGEPLPPFDVHLPLLSAPGIFDTTVEAVPAPVPYLTAEPALVENWRARLSSIDGLKVGLVWAGAPWTGTREAHAADGRRSIPLARMTPLLECPGVRFVSLQKGRAAEELRGLAEIVRPLDWMNEMDDFADTAALVANLDLVISVDTSVAHLAGAMGKPVWIASRFDGCWRWLEGREDSPWYPTARLFRQTRAGDWNDVIARLVRELTALAGPPSSPTTVLDKRRTDSADTLFAQAVPLLEAGRLSEAEALFRRLLAVAPGHAEGMNHLGLIALRTDRLAEAARWFGEAIAHAPDYPKAYNNLGIVRMGEGEPATAARLFHRAITLKPDYPAALSNWVGTLAEQGRWDEATLACRQAVTLQPDFAKAYSNLGVIYKQMGRFAEAETAFRTAIRLSPDDVEGQYNLGTTLLLLGRYEEGWAQYEWRLRGDRPEVAPRTYPQPPWAGEDLAGRTILLYGEQGLGDVLQFSRYATLLAGRGARVVLEADPLLKRLLATLPGVDRVVGKGDRLPAFDCHLPMMSAPYRLGTTIETIPAEVPYLTADPTRTEVWNQRLTGLPGLKVGLAWAGAPWPNDLRASSLDRSRSMPLSRMAPLLAVPGVSFVSLQKGTPALQLAGIAPERRPHDWMSEISDFAETAALIANLDLVITVDTSVAHLAGAMGKPVWILVRFDGCWRWLKNREDSPWYPTARLFRQTEPGDWGTVIGRLVGELANAVGQQPLPGMTPAAPEENPARLFSLAVDHHREGRLDEARALYLRLLESHPDTPGHAEAACNLGLLMQMQGAGAAAAACFRRALTLRPGYADALNNAGRALNDQGDAPAAATCYQRSLRIEPNDPRTQSNLGVALQEMGRPVEAVAAYRHAIALQPDQAGTHYNLAQALLLLGEYEEGWREHEWLWMGGVETLRPRSFAQPRWDGAPLAGKTILLHAEQGLGDALQFARYATLLAALGGRVLLEVHPPLVRLLRSVSGVAQVIAIGTPLPSFDCHLPLMAAPYRLGTRLDTIPAAIPYIAPEATATARWEEKLRILSGMRVGLVWAGDPRPGDLRAHAVDRRRSVALADLTPLLNVPGVSFVSLQKGKATGQIGGLPQGLRPHDWMDEISDFADTAALVANLDLIITVDTAVAHLAGAMGKPVWILSRFDGCWRWLKDRDDSPWYPTARLFRQPRPGDWSSVIERISTDLKSRAETAPRAARKDPGGARLFAQAVEQHQAGRLDSAAALYRRILADEPGNIGCLYHLGLIAQQQDRHADAVTLLTDAAARHGRHPGIHDALGTSLLAAGRGPEAVTAHRRALDLNPDFVEACYNLGNAYRSLGDAGRAAACFLRTLVLRPDLPAPYNNLGNLLASEKNFDAATVAFHRAVLLQPADAAAHNNLGNVLKEHYQYDAAIACFKQALHLNPDYAEALYNLGNTFLEAARPEQAVYAFRRVAALRPDMPEVHNNLGTALYLQEHIEEALICYDRTLKLDPAFPEAHSNMGTVYRENGDLDRAEAAYRHAIALDPSYVLGHSNLAVTLLLRGDFAEGLKEFEWRRLGERSIFPKSRAGLPPLWNGEDPRGRVILLRAEQGLGDVLQFCRYAEMIAGRGARIVLEVYPPLKRLMTSVPGVSQVVATNEPLPQGLDWHLPMMSAPAVLGTRSDSIPANIPYLTADPVDIDNWRRRLSGLEGLKVGLVWAGDPRPHDPRSHAIDRRRSIALSRLAPLLAVPGVRIISLQKGPPAAQMADIAPDLRPFDVMESVTDFADTAGLMANLDLMITVDTSVAHLAGAMGKPVWILSRFDGCWRWLQNREDSPWYPSARLFRQPRPGDWDTVIARLAGTLADWAAGGGEKGDRSETRKMAIR</sequence>
<feature type="repeat" description="TPR" evidence="1">
    <location>
        <begin position="1224"/>
        <end position="1257"/>
    </location>
</feature>
<dbReference type="OrthoDB" id="4961906at2"/>
<feature type="repeat" description="TPR" evidence="1">
    <location>
        <begin position="6409"/>
        <end position="6442"/>
    </location>
</feature>
<feature type="repeat" description="TPR" evidence="1">
    <location>
        <begin position="6975"/>
        <end position="7008"/>
    </location>
</feature>
<feature type="repeat" description="TPR" evidence="1">
    <location>
        <begin position="722"/>
        <end position="755"/>
    </location>
</feature>
<feature type="repeat" description="TPR" evidence="1">
    <location>
        <begin position="3432"/>
        <end position="3465"/>
    </location>
</feature>
<feature type="repeat" description="TPR" evidence="1">
    <location>
        <begin position="7009"/>
        <end position="7042"/>
    </location>
</feature>
<feature type="region of interest" description="Disordered" evidence="2">
    <location>
        <begin position="1"/>
        <end position="21"/>
    </location>
</feature>
<feature type="repeat" description="TPR" evidence="1">
    <location>
        <begin position="6907"/>
        <end position="6940"/>
    </location>
</feature>
<dbReference type="SUPFAM" id="SSF48439">
    <property type="entry name" value="Protein prenylyltransferase"/>
    <property type="match status" value="1"/>
</dbReference>
<feature type="repeat" description="TPR" evidence="1">
    <location>
        <begin position="5972"/>
        <end position="6005"/>
    </location>
</feature>
<feature type="repeat" description="TPR" evidence="1">
    <location>
        <begin position="3330"/>
        <end position="3363"/>
    </location>
</feature>
<dbReference type="Pfam" id="PF13432">
    <property type="entry name" value="TPR_16"/>
    <property type="match status" value="24"/>
</dbReference>
<dbReference type="PROSITE" id="PS50293">
    <property type="entry name" value="TPR_REGION"/>
    <property type="match status" value="11"/>
</dbReference>
<dbReference type="Pfam" id="PF14559">
    <property type="entry name" value="TPR_19"/>
    <property type="match status" value="1"/>
</dbReference>
<feature type="compositionally biased region" description="Basic residues" evidence="2">
    <location>
        <begin position="1"/>
        <end position="10"/>
    </location>
</feature>
<dbReference type="Pfam" id="PF00515">
    <property type="entry name" value="TPR_1"/>
    <property type="match status" value="3"/>
</dbReference>
<feature type="repeat" description="TPR" evidence="1">
    <location>
        <begin position="1122"/>
        <end position="1155"/>
    </location>
</feature>
<dbReference type="PANTHER" id="PTHR44809">
    <property type="match status" value="1"/>
</dbReference>
<feature type="repeat" description="TPR" evidence="1">
    <location>
        <begin position="688"/>
        <end position="721"/>
    </location>
</feature>
<feature type="repeat" description="TPR" evidence="1">
    <location>
        <begin position="5036"/>
        <end position="5069"/>
    </location>
</feature>
<dbReference type="InterPro" id="IPR019734">
    <property type="entry name" value="TPR_rpt"/>
</dbReference>
<evidence type="ECO:0000256" key="2">
    <source>
        <dbReference type="SAM" id="MobiDB-lite"/>
    </source>
</evidence>
<dbReference type="Gene3D" id="3.40.50.2000">
    <property type="entry name" value="Glycogen Phosphorylase B"/>
    <property type="match status" value="14"/>
</dbReference>
<feature type="repeat" description="TPR" evidence="1">
    <location>
        <begin position="6375"/>
        <end position="6408"/>
    </location>
</feature>
<feature type="region of interest" description="Disordered" evidence="2">
    <location>
        <begin position="2262"/>
        <end position="2284"/>
    </location>
</feature>
<feature type="repeat" description="TPR" evidence="1">
    <location>
        <begin position="3927"/>
        <end position="3960"/>
    </location>
</feature>
<feature type="repeat" description="TPR" evidence="1">
    <location>
        <begin position="1156"/>
        <end position="1189"/>
    </location>
</feature>
<dbReference type="Proteomes" id="UP000233293">
    <property type="component" value="Unassembled WGS sequence"/>
</dbReference>
<feature type="repeat" description="TPR" evidence="1">
    <location>
        <begin position="1842"/>
        <end position="1875"/>
    </location>
</feature>
<gene>
    <name evidence="3" type="ORF">CWS72_02335</name>
</gene>
<evidence type="ECO:0000313" key="3">
    <source>
        <dbReference type="EMBL" id="PKU26002.1"/>
    </source>
</evidence>
<keyword evidence="4" id="KW-1185">Reference proteome</keyword>
<reference evidence="4" key="1">
    <citation type="submission" date="2017-12" db="EMBL/GenBank/DDBJ databases">
        <title>Draft genome sequence of Telmatospirillum siberiense 26-4b1T, an acidotolerant peatland alphaproteobacterium potentially involved in sulfur cycling.</title>
        <authorList>
            <person name="Hausmann B."/>
            <person name="Pjevac P."/>
            <person name="Schreck K."/>
            <person name="Herbold C.W."/>
            <person name="Daims H."/>
            <person name="Wagner M."/>
            <person name="Pester M."/>
            <person name="Loy A."/>
        </authorList>
    </citation>
    <scope>NUCLEOTIDE SEQUENCE [LARGE SCALE GENOMIC DNA]</scope>
    <source>
        <strain evidence="4">26-4b1</strain>
    </source>
</reference>
<feature type="repeat" description="TPR" evidence="1">
    <location>
        <begin position="2317"/>
        <end position="2350"/>
    </location>
</feature>
<organism evidence="3 4">
    <name type="scientific">Telmatospirillum siberiense</name>
    <dbReference type="NCBI Taxonomy" id="382514"/>
    <lineage>
        <taxon>Bacteria</taxon>
        <taxon>Pseudomonadati</taxon>
        <taxon>Pseudomonadota</taxon>
        <taxon>Alphaproteobacteria</taxon>
        <taxon>Rhodospirillales</taxon>
        <taxon>Rhodospirillaceae</taxon>
        <taxon>Telmatospirillum</taxon>
    </lineage>
</organism>
<feature type="repeat" description="TPR" evidence="1">
    <location>
        <begin position="4431"/>
        <end position="4464"/>
    </location>
</feature>
<feature type="repeat" description="TPR" evidence="1">
    <location>
        <begin position="5469"/>
        <end position="5502"/>
    </location>
</feature>
<evidence type="ECO:0000256" key="1">
    <source>
        <dbReference type="PROSITE-ProRule" id="PRU00339"/>
    </source>
</evidence>
<feature type="repeat" description="TPR" evidence="1">
    <location>
        <begin position="1774"/>
        <end position="1807"/>
    </location>
</feature>
<protein>
    <recommendedName>
        <fullName evidence="5">UDP-N-acetylglucosamine--peptide N-acetylglucosaminyltransferase SPINDLY</fullName>
    </recommendedName>
</protein>
<dbReference type="InterPro" id="IPR011990">
    <property type="entry name" value="TPR-like_helical_dom_sf"/>
</dbReference>
<feature type="repeat" description="TPR" evidence="1">
    <location>
        <begin position="197"/>
        <end position="230"/>
    </location>
</feature>